<evidence type="ECO:0000313" key="3">
    <source>
        <dbReference type="Proteomes" id="UP001151699"/>
    </source>
</evidence>
<sequence>MANKSRAIVKNCPKCDHSVAVASKSCKNKACGHSFFDAKRTTRSRSAQSAVDEEILRRRTKRVRREKPNYYDSQEFDKKKKKKDRRLLFNHQGRPKAICQEIPQRSSKSPATIKESTAARAKRRRLRKEQENGGGDACARLTTEKQELATLILSEINRKIASVVWRP</sequence>
<organism evidence="2 3">
    <name type="scientific">Pseudolycoriella hygida</name>
    <dbReference type="NCBI Taxonomy" id="35572"/>
    <lineage>
        <taxon>Eukaryota</taxon>
        <taxon>Metazoa</taxon>
        <taxon>Ecdysozoa</taxon>
        <taxon>Arthropoda</taxon>
        <taxon>Hexapoda</taxon>
        <taxon>Insecta</taxon>
        <taxon>Pterygota</taxon>
        <taxon>Neoptera</taxon>
        <taxon>Endopterygota</taxon>
        <taxon>Diptera</taxon>
        <taxon>Nematocera</taxon>
        <taxon>Sciaroidea</taxon>
        <taxon>Sciaridae</taxon>
        <taxon>Pseudolycoriella</taxon>
    </lineage>
</organism>
<evidence type="ECO:0000313" key="2">
    <source>
        <dbReference type="EMBL" id="KAJ6638001.1"/>
    </source>
</evidence>
<name>A0A9Q0MU29_9DIPT</name>
<feature type="region of interest" description="Disordered" evidence="1">
    <location>
        <begin position="40"/>
        <end position="138"/>
    </location>
</feature>
<dbReference type="OrthoDB" id="5981040at2759"/>
<gene>
    <name evidence="2" type="ORF">Bhyg_10733</name>
</gene>
<comment type="caution">
    <text evidence="2">The sequence shown here is derived from an EMBL/GenBank/DDBJ whole genome shotgun (WGS) entry which is preliminary data.</text>
</comment>
<dbReference type="InterPro" id="IPR040246">
    <property type="entry name" value="C16orf87-like"/>
</dbReference>
<dbReference type="AlphaFoldDB" id="A0A9Q0MU29"/>
<dbReference type="EMBL" id="WJQU01000003">
    <property type="protein sequence ID" value="KAJ6638001.1"/>
    <property type="molecule type" value="Genomic_DNA"/>
</dbReference>
<keyword evidence="3" id="KW-1185">Reference proteome</keyword>
<evidence type="ECO:0000256" key="1">
    <source>
        <dbReference type="SAM" id="MobiDB-lite"/>
    </source>
</evidence>
<protein>
    <submittedName>
        <fullName evidence="2">UPF0547 protein C16orf87 like</fullName>
    </submittedName>
</protein>
<reference evidence="2" key="1">
    <citation type="submission" date="2022-07" db="EMBL/GenBank/DDBJ databases">
        <authorList>
            <person name="Trinca V."/>
            <person name="Uliana J.V.C."/>
            <person name="Torres T.T."/>
            <person name="Ward R.J."/>
            <person name="Monesi N."/>
        </authorList>
    </citation>
    <scope>NUCLEOTIDE SEQUENCE</scope>
    <source>
        <strain evidence="2">HSMRA1968</strain>
        <tissue evidence="2">Whole embryos</tissue>
    </source>
</reference>
<proteinExistence type="predicted"/>
<dbReference type="Proteomes" id="UP001151699">
    <property type="component" value="Chromosome X"/>
</dbReference>
<accession>A0A9Q0MU29</accession>
<dbReference type="PANTHER" id="PTHR31101">
    <property type="entry name" value="UPF0547 PROTEIN C16ORF87"/>
    <property type="match status" value="1"/>
</dbReference>